<dbReference type="EC" id="3.6.1.27" evidence="9"/>
<dbReference type="RefSeq" id="WP_055221420.1">
    <property type="nucleotide sequence ID" value="NZ_CABJFB010000022.1"/>
</dbReference>
<evidence type="ECO:0000256" key="7">
    <source>
        <dbReference type="SAM" id="Phobius"/>
    </source>
</evidence>
<dbReference type="PANTHER" id="PTHR14969">
    <property type="entry name" value="SPHINGOSINE-1-PHOSPHATE PHOSPHOHYDROLASE"/>
    <property type="match status" value="1"/>
</dbReference>
<dbReference type="Gene3D" id="1.20.144.10">
    <property type="entry name" value="Phosphatidic acid phosphatase type 2/haloperoxidase"/>
    <property type="match status" value="1"/>
</dbReference>
<feature type="domain" description="Phosphatidic acid phosphatase type 2/haloperoxidase" evidence="8">
    <location>
        <begin position="49"/>
        <end position="160"/>
    </location>
</feature>
<proteinExistence type="predicted"/>
<keyword evidence="6 7" id="KW-0472">Membrane</keyword>
<name>A0A174IJD3_9FIRM</name>
<evidence type="ECO:0000256" key="2">
    <source>
        <dbReference type="ARBA" id="ARBA00022475"/>
    </source>
</evidence>
<dbReference type="Pfam" id="PF01569">
    <property type="entry name" value="PAP2"/>
    <property type="match status" value="1"/>
</dbReference>
<evidence type="ECO:0000313" key="10">
    <source>
        <dbReference type="EMBL" id="MCG4766593.1"/>
    </source>
</evidence>
<dbReference type="GO" id="GO:0050380">
    <property type="term" value="F:undecaprenyl-diphosphatase activity"/>
    <property type="evidence" value="ECO:0007669"/>
    <property type="project" value="UniProtKB-EC"/>
</dbReference>
<keyword evidence="2" id="KW-1003">Cell membrane</keyword>
<evidence type="ECO:0000313" key="11">
    <source>
        <dbReference type="EMBL" id="NSE17472.1"/>
    </source>
</evidence>
<dbReference type="EMBL" id="JAAITQ010000033">
    <property type="protein sequence ID" value="NSE17472.1"/>
    <property type="molecule type" value="Genomic_DNA"/>
</dbReference>
<dbReference type="Proteomes" id="UP000095706">
    <property type="component" value="Unassembled WGS sequence"/>
</dbReference>
<dbReference type="OrthoDB" id="9789113at2"/>
<dbReference type="STRING" id="1150298.ERS852406_03005"/>
<sequence>MDFSILYALQHLHNAVLDRVMVGITSLGNAGWIWIALTAVFLILPKYRKCGVRMAIALILDLILCNLVLKPLAARPRPCWIDEQVKLLVAAPKDYSFPSGHSAASFAAAVSIFVMHKKEGAAALILACLIAFSRLYLFVHFPTDVLAGIAVGFICAFLAAKIQNGFLLHSRGR</sequence>
<protein>
    <submittedName>
        <fullName evidence="10">Phosphatase PAP2 family protein</fullName>
    </submittedName>
    <submittedName>
        <fullName evidence="9">Undecaprenyl-diphosphatase BcrC</fullName>
        <ecNumber evidence="9">3.6.1.27</ecNumber>
    </submittedName>
</protein>
<keyword evidence="3 7" id="KW-0812">Transmembrane</keyword>
<evidence type="ECO:0000256" key="4">
    <source>
        <dbReference type="ARBA" id="ARBA00022801"/>
    </source>
</evidence>
<evidence type="ECO:0000259" key="8">
    <source>
        <dbReference type="SMART" id="SM00014"/>
    </source>
</evidence>
<dbReference type="SMART" id="SM00014">
    <property type="entry name" value="acidPPc"/>
    <property type="match status" value="1"/>
</dbReference>
<evidence type="ECO:0000313" key="13">
    <source>
        <dbReference type="Proteomes" id="UP000768180"/>
    </source>
</evidence>
<reference evidence="9 12" key="1">
    <citation type="submission" date="2015-09" db="EMBL/GenBank/DDBJ databases">
        <authorList>
            <consortium name="Pathogen Informatics"/>
        </authorList>
    </citation>
    <scope>NUCLEOTIDE SEQUENCE [LARGE SCALE GENOMIC DNA]</scope>
    <source>
        <strain evidence="9 12">2789STDY5608849</strain>
    </source>
</reference>
<dbReference type="EMBL" id="JAKNFS010000021">
    <property type="protein sequence ID" value="MCG4766593.1"/>
    <property type="molecule type" value="Genomic_DNA"/>
</dbReference>
<feature type="transmembrane region" description="Helical" evidence="7">
    <location>
        <begin position="145"/>
        <end position="168"/>
    </location>
</feature>
<dbReference type="AlphaFoldDB" id="A0A174IJD3"/>
<organism evidence="9 12">
    <name type="scientific">Fusicatenibacter saccharivorans</name>
    <dbReference type="NCBI Taxonomy" id="1150298"/>
    <lineage>
        <taxon>Bacteria</taxon>
        <taxon>Bacillati</taxon>
        <taxon>Bacillota</taxon>
        <taxon>Clostridia</taxon>
        <taxon>Lachnospirales</taxon>
        <taxon>Lachnospiraceae</taxon>
        <taxon>Fusicatenibacter</taxon>
    </lineage>
</organism>
<keyword evidence="13" id="KW-1185">Reference proteome</keyword>
<feature type="transmembrane region" description="Helical" evidence="7">
    <location>
        <begin position="121"/>
        <end position="139"/>
    </location>
</feature>
<dbReference type="InterPro" id="IPR036938">
    <property type="entry name" value="PAP2/HPO_sf"/>
</dbReference>
<feature type="transmembrane region" description="Helical" evidence="7">
    <location>
        <begin position="20"/>
        <end position="44"/>
    </location>
</feature>
<evidence type="ECO:0000256" key="1">
    <source>
        <dbReference type="ARBA" id="ARBA00004651"/>
    </source>
</evidence>
<dbReference type="EMBL" id="CYYV01000017">
    <property type="protein sequence ID" value="CUO85129.1"/>
    <property type="molecule type" value="Genomic_DNA"/>
</dbReference>
<keyword evidence="4 9" id="KW-0378">Hydrolase</keyword>
<dbReference type="GO" id="GO:0005886">
    <property type="term" value="C:plasma membrane"/>
    <property type="evidence" value="ECO:0007669"/>
    <property type="project" value="UniProtKB-SubCell"/>
</dbReference>
<reference evidence="11 13" key="2">
    <citation type="journal article" date="2020" name="Cell Host Microbe">
        <title>Functional and Genomic Variation between Human-Derived Isolates of Lachnospiraceae Reveals Inter- and Intra-Species Diversity.</title>
        <authorList>
            <person name="Sorbara M.T."/>
            <person name="Littmann E.R."/>
            <person name="Fontana E."/>
            <person name="Moody T.U."/>
            <person name="Kohout C.E."/>
            <person name="Gjonbalaj M."/>
            <person name="Eaton V."/>
            <person name="Seok R."/>
            <person name="Leiner I.M."/>
            <person name="Pamer E.G."/>
        </authorList>
    </citation>
    <scope>NUCLEOTIDE SEQUENCE [LARGE SCALE GENOMIC DNA]</scope>
    <source>
        <strain evidence="11 13">MSK.14.54</strain>
    </source>
</reference>
<dbReference type="Proteomes" id="UP000768180">
    <property type="component" value="Unassembled WGS sequence"/>
</dbReference>
<evidence type="ECO:0000313" key="12">
    <source>
        <dbReference type="Proteomes" id="UP000095706"/>
    </source>
</evidence>
<dbReference type="Proteomes" id="UP001199915">
    <property type="component" value="Unassembled WGS sequence"/>
</dbReference>
<keyword evidence="5 7" id="KW-1133">Transmembrane helix</keyword>
<comment type="subcellular location">
    <subcellularLocation>
        <location evidence="1">Cell membrane</location>
        <topology evidence="1">Multi-pass membrane protein</topology>
    </subcellularLocation>
</comment>
<reference evidence="11" key="3">
    <citation type="submission" date="2020-02" db="EMBL/GenBank/DDBJ databases">
        <authorList>
            <person name="Littmann E."/>
            <person name="Sorbara M."/>
        </authorList>
    </citation>
    <scope>NUCLEOTIDE SEQUENCE</scope>
    <source>
        <strain evidence="11">MSK.14.54</strain>
    </source>
</reference>
<evidence type="ECO:0000256" key="5">
    <source>
        <dbReference type="ARBA" id="ARBA00022989"/>
    </source>
</evidence>
<evidence type="ECO:0000256" key="3">
    <source>
        <dbReference type="ARBA" id="ARBA00022692"/>
    </source>
</evidence>
<accession>A0A174IJD3</accession>
<evidence type="ECO:0000256" key="6">
    <source>
        <dbReference type="ARBA" id="ARBA00023136"/>
    </source>
</evidence>
<evidence type="ECO:0000313" key="9">
    <source>
        <dbReference type="EMBL" id="CUO85129.1"/>
    </source>
</evidence>
<dbReference type="InterPro" id="IPR000326">
    <property type="entry name" value="PAP2/HPO"/>
</dbReference>
<dbReference type="GeneID" id="79856724"/>
<dbReference type="SUPFAM" id="SSF48317">
    <property type="entry name" value="Acid phosphatase/Vanadium-dependent haloperoxidase"/>
    <property type="match status" value="1"/>
</dbReference>
<reference evidence="10" key="4">
    <citation type="submission" date="2022-01" db="EMBL/GenBank/DDBJ databases">
        <title>Collection of gut derived symbiotic bacterial strains cultured from healthy donors.</title>
        <authorList>
            <person name="Lin H."/>
            <person name="Kohout C."/>
            <person name="Waligurski E."/>
            <person name="Pamer E.G."/>
        </authorList>
    </citation>
    <scope>NUCLEOTIDE SEQUENCE</scope>
    <source>
        <strain evidence="10">DFI.5.49</strain>
    </source>
</reference>
<gene>
    <name evidence="9" type="primary">bcrC</name>
    <name evidence="9" type="ORF">ERS852406_03005</name>
    <name evidence="11" type="ORF">G5B05_13940</name>
    <name evidence="10" type="ORF">L0N21_13920</name>
</gene>
<dbReference type="PANTHER" id="PTHR14969:SF62">
    <property type="entry name" value="DECAPRENYLPHOSPHORYL-5-PHOSPHORIBOSE PHOSPHATASE RV3807C-RELATED"/>
    <property type="match status" value="1"/>
</dbReference>